<dbReference type="EMBL" id="CM026425">
    <property type="protein sequence ID" value="KAG0575738.1"/>
    <property type="molecule type" value="Genomic_DNA"/>
</dbReference>
<organism evidence="2 3">
    <name type="scientific">Ceratodon purpureus</name>
    <name type="common">Fire moss</name>
    <name type="synonym">Dicranum purpureum</name>
    <dbReference type="NCBI Taxonomy" id="3225"/>
    <lineage>
        <taxon>Eukaryota</taxon>
        <taxon>Viridiplantae</taxon>
        <taxon>Streptophyta</taxon>
        <taxon>Embryophyta</taxon>
        <taxon>Bryophyta</taxon>
        <taxon>Bryophytina</taxon>
        <taxon>Bryopsida</taxon>
        <taxon>Dicranidae</taxon>
        <taxon>Pseudoditrichales</taxon>
        <taxon>Ditrichaceae</taxon>
        <taxon>Ceratodon</taxon>
    </lineage>
</organism>
<evidence type="ECO:0000256" key="1">
    <source>
        <dbReference type="SAM" id="MobiDB-lite"/>
    </source>
</evidence>
<gene>
    <name evidence="2" type="ORF">KC19_5G026800</name>
</gene>
<keyword evidence="3" id="KW-1185">Reference proteome</keyword>
<protein>
    <submittedName>
        <fullName evidence="2">Uncharacterized protein</fullName>
    </submittedName>
</protein>
<dbReference type="AlphaFoldDB" id="A0A8T0HZJ2"/>
<feature type="compositionally biased region" description="Basic and acidic residues" evidence="1">
    <location>
        <begin position="104"/>
        <end position="116"/>
    </location>
</feature>
<name>A0A8T0HZJ2_CERPU</name>
<proteinExistence type="predicted"/>
<sequence>MESPRLSCRRARPQRSWSGGYRVRRVIEQRSRPAPCSGGITGLNVSLGSTSSACSLGPSSLLSHPSSSQNYMKTVGCNHWMGETTVDAGEDGLSQGRRPQQRHHTNEQKNSRIDRA</sequence>
<evidence type="ECO:0000313" key="2">
    <source>
        <dbReference type="EMBL" id="KAG0575738.1"/>
    </source>
</evidence>
<feature type="region of interest" description="Disordered" evidence="1">
    <location>
        <begin position="82"/>
        <end position="116"/>
    </location>
</feature>
<accession>A0A8T0HZJ2</accession>
<dbReference type="Proteomes" id="UP000822688">
    <property type="component" value="Chromosome 5"/>
</dbReference>
<reference evidence="2" key="1">
    <citation type="submission" date="2020-06" db="EMBL/GenBank/DDBJ databases">
        <title>WGS assembly of Ceratodon purpureus strain R40.</title>
        <authorList>
            <person name="Carey S.B."/>
            <person name="Jenkins J."/>
            <person name="Shu S."/>
            <person name="Lovell J.T."/>
            <person name="Sreedasyam A."/>
            <person name="Maumus F."/>
            <person name="Tiley G.P."/>
            <person name="Fernandez-Pozo N."/>
            <person name="Barry K."/>
            <person name="Chen C."/>
            <person name="Wang M."/>
            <person name="Lipzen A."/>
            <person name="Daum C."/>
            <person name="Saski C.A."/>
            <person name="Payton A.C."/>
            <person name="Mcbreen J.C."/>
            <person name="Conrad R.E."/>
            <person name="Kollar L.M."/>
            <person name="Olsson S."/>
            <person name="Huttunen S."/>
            <person name="Landis J.B."/>
            <person name="Wickett N.J."/>
            <person name="Johnson M.G."/>
            <person name="Rensing S.A."/>
            <person name="Grimwood J."/>
            <person name="Schmutz J."/>
            <person name="Mcdaniel S.F."/>
        </authorList>
    </citation>
    <scope>NUCLEOTIDE SEQUENCE</scope>
    <source>
        <strain evidence="2">R40</strain>
    </source>
</reference>
<comment type="caution">
    <text evidence="2">The sequence shown here is derived from an EMBL/GenBank/DDBJ whole genome shotgun (WGS) entry which is preliminary data.</text>
</comment>
<evidence type="ECO:0000313" key="3">
    <source>
        <dbReference type="Proteomes" id="UP000822688"/>
    </source>
</evidence>